<dbReference type="EMBL" id="CP017634">
    <property type="protein sequence ID" value="ATW28396.1"/>
    <property type="molecule type" value="Genomic_DNA"/>
</dbReference>
<dbReference type="OrthoDB" id="9764318at2"/>
<evidence type="ECO:0000256" key="6">
    <source>
        <dbReference type="ARBA" id="ARBA00023014"/>
    </source>
</evidence>
<comment type="similarity">
    <text evidence="2">Belongs to the aconitase/IPM isomerase family.</text>
</comment>
<dbReference type="GO" id="GO:0003994">
    <property type="term" value="F:aconitate hydratase activity"/>
    <property type="evidence" value="ECO:0007669"/>
    <property type="project" value="TreeGrafter"/>
</dbReference>
<evidence type="ECO:0000259" key="8">
    <source>
        <dbReference type="Pfam" id="PF00694"/>
    </source>
</evidence>
<dbReference type="SUPFAM" id="SSF53732">
    <property type="entry name" value="Aconitase iron-sulfur domain"/>
    <property type="match status" value="1"/>
</dbReference>
<evidence type="ECO:0000313" key="10">
    <source>
        <dbReference type="Proteomes" id="UP000323521"/>
    </source>
</evidence>
<dbReference type="InterPro" id="IPR036008">
    <property type="entry name" value="Aconitase_4Fe-4S_dom"/>
</dbReference>
<dbReference type="UniPathway" id="UPA00223">
    <property type="reaction ID" value="UER00718"/>
</dbReference>
<accession>A0A3G1L0T7</accession>
<keyword evidence="10" id="KW-1185">Reference proteome</keyword>
<dbReference type="SUPFAM" id="SSF52016">
    <property type="entry name" value="LeuD/IlvD-like"/>
    <property type="match status" value="1"/>
</dbReference>
<name>A0A3G1L0T7_FORW1</name>
<dbReference type="GO" id="GO:0005829">
    <property type="term" value="C:cytosol"/>
    <property type="evidence" value="ECO:0007669"/>
    <property type="project" value="TreeGrafter"/>
</dbReference>
<evidence type="ECO:0000256" key="2">
    <source>
        <dbReference type="ARBA" id="ARBA00007185"/>
    </source>
</evidence>
<feature type="domain" description="Aconitase/3-isopropylmalate dehydratase large subunit alpha/beta/alpha" evidence="7">
    <location>
        <begin position="5"/>
        <end position="278"/>
    </location>
</feature>
<feature type="domain" description="Aconitase A/isopropylmalate dehydratase small subunit swivel" evidence="8">
    <location>
        <begin position="514"/>
        <end position="569"/>
    </location>
</feature>
<evidence type="ECO:0000256" key="5">
    <source>
        <dbReference type="ARBA" id="ARBA00023004"/>
    </source>
</evidence>
<evidence type="ECO:0000256" key="3">
    <source>
        <dbReference type="ARBA" id="ARBA00011245"/>
    </source>
</evidence>
<dbReference type="Pfam" id="PF00694">
    <property type="entry name" value="Aconitase_C"/>
    <property type="match status" value="1"/>
</dbReference>
<dbReference type="PANTHER" id="PTHR43160:SF3">
    <property type="entry name" value="ACONITATE HYDRATASE, MITOCHONDRIAL"/>
    <property type="match status" value="1"/>
</dbReference>
<dbReference type="InterPro" id="IPR018136">
    <property type="entry name" value="Aconitase_4Fe-4S_BS"/>
</dbReference>
<dbReference type="Gene3D" id="3.20.19.10">
    <property type="entry name" value="Aconitase, domain 4"/>
    <property type="match status" value="1"/>
</dbReference>
<dbReference type="Proteomes" id="UP000323521">
    <property type="component" value="Chromosome"/>
</dbReference>
<dbReference type="InterPro" id="IPR006250">
    <property type="entry name" value="Aconitase_put"/>
</dbReference>
<dbReference type="AlphaFoldDB" id="A0A3G1L0T7"/>
<keyword evidence="6" id="KW-0411">Iron-sulfur</keyword>
<evidence type="ECO:0000259" key="7">
    <source>
        <dbReference type="Pfam" id="PF00330"/>
    </source>
</evidence>
<evidence type="ECO:0000256" key="1">
    <source>
        <dbReference type="ARBA" id="ARBA00001966"/>
    </source>
</evidence>
<organism evidence="9 10">
    <name type="scientific">Formimonas warabiya</name>
    <dbReference type="NCBI Taxonomy" id="1761012"/>
    <lineage>
        <taxon>Bacteria</taxon>
        <taxon>Bacillati</taxon>
        <taxon>Bacillota</taxon>
        <taxon>Clostridia</taxon>
        <taxon>Eubacteriales</taxon>
        <taxon>Peptococcaceae</taxon>
        <taxon>Candidatus Formimonas</taxon>
    </lineage>
</organism>
<comment type="subunit">
    <text evidence="3">Monomer.</text>
</comment>
<evidence type="ECO:0000313" key="9">
    <source>
        <dbReference type="EMBL" id="ATW28396.1"/>
    </source>
</evidence>
<keyword evidence="4" id="KW-0479">Metal-binding</keyword>
<comment type="cofactor">
    <cofactor evidence="1">
        <name>[4Fe-4S] cluster</name>
        <dbReference type="ChEBI" id="CHEBI:49883"/>
    </cofactor>
</comment>
<dbReference type="InterPro" id="IPR050926">
    <property type="entry name" value="Aconitase/IPM_isomerase"/>
</dbReference>
<dbReference type="PANTHER" id="PTHR43160">
    <property type="entry name" value="ACONITATE HYDRATASE B"/>
    <property type="match status" value="1"/>
</dbReference>
<dbReference type="NCBIfam" id="NF005558">
    <property type="entry name" value="PRK07229.1"/>
    <property type="match status" value="1"/>
</dbReference>
<keyword evidence="5" id="KW-0408">Iron</keyword>
<dbReference type="Gene3D" id="3.30.499.10">
    <property type="entry name" value="Aconitase, domain 3"/>
    <property type="match status" value="2"/>
</dbReference>
<dbReference type="InterPro" id="IPR015928">
    <property type="entry name" value="Aconitase/3IPM_dehydase_swvl"/>
</dbReference>
<dbReference type="PRINTS" id="PR00415">
    <property type="entry name" value="ACONITASE"/>
</dbReference>
<dbReference type="Pfam" id="PF00330">
    <property type="entry name" value="Aconitase"/>
    <property type="match status" value="1"/>
</dbReference>
<proteinExistence type="inferred from homology"/>
<sequence>MNVFQKILASHEVSCEGDELAVFPDQVLTQDATGTVVFLQVEAMGIKKAKPDVVSYIDHNTLQVDFRNHDDHRYLQSMAAKLGIKLSRTGNGICHQVHLENFVKPGGILLGSDSHTPTAGGAGMLGMGAGGLDVAVAIAGEPYYIAKPQVLGVELTGCLKPWVTAKDIILYLLKKLTVKGGVGKVIEYFGEGVKTLSVYERATICNMGAEMGATSSLFPSDENTFAYLKSLRREQDWAELKADADAAYDERITIDLTTLEPLIAFPHSPDHVKTVTEAEGTPLGQIAIGSCTNSSYKDMAIVAAILKDKTIAENISLVITPGSRRILSMMSQTGVLQDLVEAGARILEVTCGPCNGIGQAPASGTNSLRTYNRNYRGRSGTADAQVFLASPETAAVSALYGRITDPRKFGECPKVDLPERFAESSNMILSPRGGAGEGEIWKGPNIKPVPLGSPLPPHMDFSAALKVKDHVSTDDILPGGAKMLALRSNIPDSVPYVFSRLDAQFKDKIDRLPEVWALIAGENFGQGSSREHAVMVPMSIGMKLVIAKSFARIYRQNLINYGVVPLTFADFDDYEKISPHDEFHIGEFPQQIQSNRVRIYDKTQDFFFDTRCDFSRRQIELLLQGGLMNYVKHKI</sequence>
<dbReference type="KEGG" id="fwa:DCMF_06190"/>
<dbReference type="GO" id="GO:0006099">
    <property type="term" value="P:tricarboxylic acid cycle"/>
    <property type="evidence" value="ECO:0007669"/>
    <property type="project" value="UniProtKB-UniPathway"/>
</dbReference>
<dbReference type="GO" id="GO:0046872">
    <property type="term" value="F:metal ion binding"/>
    <property type="evidence" value="ECO:0007669"/>
    <property type="project" value="UniProtKB-KW"/>
</dbReference>
<dbReference type="GO" id="GO:0051539">
    <property type="term" value="F:4 iron, 4 sulfur cluster binding"/>
    <property type="evidence" value="ECO:0007669"/>
    <property type="project" value="TreeGrafter"/>
</dbReference>
<dbReference type="NCBIfam" id="TIGR01342">
    <property type="entry name" value="acon_putative"/>
    <property type="match status" value="1"/>
</dbReference>
<dbReference type="InterPro" id="IPR015931">
    <property type="entry name" value="Acnase/IPM_dHydase_lsu_aba_1/3"/>
</dbReference>
<gene>
    <name evidence="9" type="ORF">DCMF_06190</name>
</gene>
<protein>
    <submittedName>
        <fullName evidence="9">Aconitate hydratase</fullName>
    </submittedName>
</protein>
<dbReference type="InterPro" id="IPR001030">
    <property type="entry name" value="Acoase/IPM_deHydtase_lsu_aba"/>
</dbReference>
<dbReference type="InterPro" id="IPR000573">
    <property type="entry name" value="AconitaseA/IPMdHydase_ssu_swvl"/>
</dbReference>
<reference evidence="9 10" key="1">
    <citation type="submission" date="2016-10" db="EMBL/GenBank/DDBJ databases">
        <title>Complete Genome Sequence of Peptococcaceae strain DCMF.</title>
        <authorList>
            <person name="Edwards R.J."/>
            <person name="Holland S.I."/>
            <person name="Deshpande N.P."/>
            <person name="Wong Y.K."/>
            <person name="Ertan H."/>
            <person name="Manefield M."/>
            <person name="Russell T.L."/>
            <person name="Lee M.J."/>
        </authorList>
    </citation>
    <scope>NUCLEOTIDE SEQUENCE [LARGE SCALE GENOMIC DNA]</scope>
    <source>
        <strain evidence="9 10">DCMF</strain>
    </source>
</reference>
<evidence type="ECO:0000256" key="4">
    <source>
        <dbReference type="ARBA" id="ARBA00022723"/>
    </source>
</evidence>
<dbReference type="PROSITE" id="PS00450">
    <property type="entry name" value="ACONITASE_1"/>
    <property type="match status" value="1"/>
</dbReference>